<dbReference type="NCBIfam" id="NF035944">
    <property type="entry name" value="PEPxxWA-CTERM"/>
    <property type="match status" value="1"/>
</dbReference>
<evidence type="ECO:0000259" key="3">
    <source>
        <dbReference type="Pfam" id="PF07589"/>
    </source>
</evidence>
<organism evidence="4 5">
    <name type="scientific">Sphingomonas humi</name>
    <dbReference type="NCBI Taxonomy" id="335630"/>
    <lineage>
        <taxon>Bacteria</taxon>
        <taxon>Pseudomonadati</taxon>
        <taxon>Pseudomonadota</taxon>
        <taxon>Alphaproteobacteria</taxon>
        <taxon>Sphingomonadales</taxon>
        <taxon>Sphingomonadaceae</taxon>
        <taxon>Sphingomonas</taxon>
    </lineage>
</organism>
<accession>A0ABP7S3L8</accession>
<dbReference type="InterPro" id="IPR013424">
    <property type="entry name" value="Ice-binding_C"/>
</dbReference>
<reference evidence="5" key="1">
    <citation type="journal article" date="2019" name="Int. J. Syst. Evol. Microbiol.">
        <title>The Global Catalogue of Microorganisms (GCM) 10K type strain sequencing project: providing services to taxonomists for standard genome sequencing and annotation.</title>
        <authorList>
            <consortium name="The Broad Institute Genomics Platform"/>
            <consortium name="The Broad Institute Genome Sequencing Center for Infectious Disease"/>
            <person name="Wu L."/>
            <person name="Ma J."/>
        </authorList>
    </citation>
    <scope>NUCLEOTIDE SEQUENCE [LARGE SCALE GENOMIC DNA]</scope>
    <source>
        <strain evidence="5">JCM 16603</strain>
    </source>
</reference>
<feature type="signal peptide" evidence="2">
    <location>
        <begin position="1"/>
        <end position="19"/>
    </location>
</feature>
<keyword evidence="5" id="KW-1185">Reference proteome</keyword>
<feature type="domain" description="Ice-binding protein C-terminal" evidence="3">
    <location>
        <begin position="233"/>
        <end position="256"/>
    </location>
</feature>
<dbReference type="Pfam" id="PF07589">
    <property type="entry name" value="PEP-CTERM"/>
    <property type="match status" value="1"/>
</dbReference>
<protein>
    <recommendedName>
        <fullName evidence="3">Ice-binding protein C-terminal domain-containing protein</fullName>
    </recommendedName>
</protein>
<evidence type="ECO:0000256" key="1">
    <source>
        <dbReference type="SAM" id="MobiDB-lite"/>
    </source>
</evidence>
<feature type="chain" id="PRO_5045864381" description="Ice-binding protein C-terminal domain-containing protein" evidence="2">
    <location>
        <begin position="20"/>
        <end position="267"/>
    </location>
</feature>
<dbReference type="Proteomes" id="UP001501310">
    <property type="component" value="Unassembled WGS sequence"/>
</dbReference>
<dbReference type="NCBIfam" id="TIGR02595">
    <property type="entry name" value="PEP_CTERM"/>
    <property type="match status" value="1"/>
</dbReference>
<sequence>MRTILAVAFAASFASSAVAQTTNVSSLSTTTLPPTSDGKTFTAPTSDLRPQPNPTSSATISNTTALDADGSLQLSGDRTRVYNNLSGLNIAASSLEALTGDYIVNNGGNGGIQSPAFRVYVLDANGRQNELIWESAYNGGYTLGQKDSVQSGDMFWRQIVNQGFDGTGGIGTGSYIMKTLADWGDFLGGTTLGIGVGNGSGAGADFNAIADNLSLSTSDRRAALGYNFAAAAAVPEPGTWALMLLGFGGIGVAMRRQRRAPALLQVA</sequence>
<feature type="compositionally biased region" description="Low complexity" evidence="1">
    <location>
        <begin position="24"/>
        <end position="36"/>
    </location>
</feature>
<dbReference type="EMBL" id="BAAAZD010000002">
    <property type="protein sequence ID" value="GAA4006260.1"/>
    <property type="molecule type" value="Genomic_DNA"/>
</dbReference>
<feature type="region of interest" description="Disordered" evidence="1">
    <location>
        <begin position="24"/>
        <end position="62"/>
    </location>
</feature>
<name>A0ABP7S3L8_9SPHN</name>
<evidence type="ECO:0000313" key="5">
    <source>
        <dbReference type="Proteomes" id="UP001501310"/>
    </source>
</evidence>
<evidence type="ECO:0000256" key="2">
    <source>
        <dbReference type="SAM" id="SignalP"/>
    </source>
</evidence>
<proteinExistence type="predicted"/>
<evidence type="ECO:0000313" key="4">
    <source>
        <dbReference type="EMBL" id="GAA4006260.1"/>
    </source>
</evidence>
<comment type="caution">
    <text evidence="4">The sequence shown here is derived from an EMBL/GenBank/DDBJ whole genome shotgun (WGS) entry which is preliminary data.</text>
</comment>
<keyword evidence="2" id="KW-0732">Signal</keyword>
<gene>
    <name evidence="4" type="ORF">GCM10022211_18610</name>
</gene>